<protein>
    <recommendedName>
        <fullName evidence="4">Phosphate-binding protein</fullName>
    </recommendedName>
</protein>
<keyword evidence="4" id="KW-0964">Secreted</keyword>
<keyword evidence="3 4" id="KW-0732">Signal</keyword>
<dbReference type="PANTHER" id="PTHR30570:SF1">
    <property type="entry name" value="PHOSPHATE-BINDING PROTEIN PSTS"/>
    <property type="match status" value="1"/>
</dbReference>
<reference evidence="6 7" key="1">
    <citation type="submission" date="2018-11" db="EMBL/GenBank/DDBJ databases">
        <title>Pseudaminobacter arsenicus sp. nov., an arsenic-resistant bacterium isolated from arsenic-rich aquifers.</title>
        <authorList>
            <person name="Mu Y."/>
        </authorList>
    </citation>
    <scope>NUCLEOTIDE SEQUENCE [LARGE SCALE GENOMIC DNA]</scope>
    <source>
        <strain evidence="6 7">CB3</strain>
    </source>
</reference>
<dbReference type="InterPro" id="IPR050811">
    <property type="entry name" value="Phosphate_ABC_transporter"/>
</dbReference>
<evidence type="ECO:0000256" key="2">
    <source>
        <dbReference type="ARBA" id="ARBA00022448"/>
    </source>
</evidence>
<dbReference type="Proteomes" id="UP000281647">
    <property type="component" value="Unassembled WGS sequence"/>
</dbReference>
<comment type="function">
    <text evidence="4">Involved in the system for phosphate transport across the cytoplasmic membrane.</text>
</comment>
<keyword evidence="2 4" id="KW-0813">Transport</keyword>
<feature type="signal peptide" evidence="4">
    <location>
        <begin position="1"/>
        <end position="24"/>
    </location>
</feature>
<sequence>MKKFFLTASAASIALAASIAHSSAQDVPTVLVDGSSTVFPISEAMAEEFQNEQAGAIRVTVGSSGTGGGFKKFCRGETDVTGASRPITNEEKELCAQNNVEFIEMPIAIDALANIIHPSNEFASCMTVEQLKMLWEPEAQGKITKWNQLDPSWPDATIGLFGAGTDSGTYDYFTFAITGKEHSSRGDYTATEDDNITIQGVSGDENAIGYLGLAYLTENADKVKAVGVKQENGECVLPSVETAVDASYQPLTRPIFWYISKGAADTKPHVDKFVEFAFTPETQQALVGEVGYVPLPAEAANKALDKFEKRTLGSAFDGGSKLGVTIDELVSAAGSN</sequence>
<dbReference type="SUPFAM" id="SSF53850">
    <property type="entry name" value="Periplasmic binding protein-like II"/>
    <property type="match status" value="1"/>
</dbReference>
<keyword evidence="7" id="KW-1185">Reference proteome</keyword>
<gene>
    <name evidence="6" type="ORF">EET67_16430</name>
</gene>
<feature type="chain" id="PRO_5027137002" description="Phosphate-binding protein" evidence="4">
    <location>
        <begin position="25"/>
        <end position="336"/>
    </location>
</feature>
<name>A0A432V422_9HYPH</name>
<evidence type="ECO:0000256" key="1">
    <source>
        <dbReference type="ARBA" id="ARBA00008725"/>
    </source>
</evidence>
<dbReference type="InterPro" id="IPR011862">
    <property type="entry name" value="Phos-bd"/>
</dbReference>
<comment type="caution">
    <text evidence="6">The sequence shown here is derived from an EMBL/GenBank/DDBJ whole genome shotgun (WGS) entry which is preliminary data.</text>
</comment>
<dbReference type="GO" id="GO:0042597">
    <property type="term" value="C:periplasmic space"/>
    <property type="evidence" value="ECO:0007669"/>
    <property type="project" value="UniProtKB-SubCell"/>
</dbReference>
<comment type="similarity">
    <text evidence="1 4">Belongs to the PstS family.</text>
</comment>
<evidence type="ECO:0000259" key="5">
    <source>
        <dbReference type="Pfam" id="PF12849"/>
    </source>
</evidence>
<dbReference type="GO" id="GO:0006817">
    <property type="term" value="P:phosphate ion transport"/>
    <property type="evidence" value="ECO:0007669"/>
    <property type="project" value="UniProtKB-UniRule"/>
</dbReference>
<dbReference type="GO" id="GO:0042301">
    <property type="term" value="F:phosphate ion binding"/>
    <property type="evidence" value="ECO:0007669"/>
    <property type="project" value="UniProtKB-UniRule"/>
</dbReference>
<dbReference type="PANTHER" id="PTHR30570">
    <property type="entry name" value="PERIPLASMIC PHOSPHATE BINDING COMPONENT OF PHOSPHATE ABC TRANSPORTER"/>
    <property type="match status" value="1"/>
</dbReference>
<dbReference type="RefSeq" id="WP_128627615.1">
    <property type="nucleotide sequence ID" value="NZ_RKST01000016.1"/>
</dbReference>
<organism evidence="6 7">
    <name type="scientific">Borborobacter arsenicus</name>
    <dbReference type="NCBI Taxonomy" id="1851146"/>
    <lineage>
        <taxon>Bacteria</taxon>
        <taxon>Pseudomonadati</taxon>
        <taxon>Pseudomonadota</taxon>
        <taxon>Alphaproteobacteria</taxon>
        <taxon>Hyphomicrobiales</taxon>
        <taxon>Phyllobacteriaceae</taxon>
        <taxon>Borborobacter</taxon>
    </lineage>
</organism>
<dbReference type="NCBIfam" id="TIGR02136">
    <property type="entry name" value="ptsS_2"/>
    <property type="match status" value="1"/>
</dbReference>
<proteinExistence type="inferred from homology"/>
<evidence type="ECO:0000313" key="7">
    <source>
        <dbReference type="Proteomes" id="UP000281647"/>
    </source>
</evidence>
<dbReference type="GO" id="GO:0005576">
    <property type="term" value="C:extracellular region"/>
    <property type="evidence" value="ECO:0007669"/>
    <property type="project" value="UniProtKB-SubCell"/>
</dbReference>
<evidence type="ECO:0000256" key="4">
    <source>
        <dbReference type="RuleBase" id="RU367119"/>
    </source>
</evidence>
<dbReference type="AlphaFoldDB" id="A0A432V422"/>
<evidence type="ECO:0000256" key="3">
    <source>
        <dbReference type="ARBA" id="ARBA00022729"/>
    </source>
</evidence>
<dbReference type="OrthoDB" id="9790048at2"/>
<evidence type="ECO:0000313" key="6">
    <source>
        <dbReference type="EMBL" id="RUM96812.1"/>
    </source>
</evidence>
<comment type="subcellular location">
    <subcellularLocation>
        <location evidence="4">Periplasm</location>
    </subcellularLocation>
    <subcellularLocation>
        <location evidence="4">Secreted</location>
    </subcellularLocation>
</comment>
<dbReference type="InterPro" id="IPR024370">
    <property type="entry name" value="PBP_domain"/>
</dbReference>
<dbReference type="CDD" id="cd13654">
    <property type="entry name" value="PBP2_phosphate_like_2"/>
    <property type="match status" value="1"/>
</dbReference>
<dbReference type="Pfam" id="PF12849">
    <property type="entry name" value="PBP_like_2"/>
    <property type="match status" value="1"/>
</dbReference>
<dbReference type="EMBL" id="RKST01000016">
    <property type="protein sequence ID" value="RUM96812.1"/>
    <property type="molecule type" value="Genomic_DNA"/>
</dbReference>
<dbReference type="GO" id="GO:0007155">
    <property type="term" value="P:cell adhesion"/>
    <property type="evidence" value="ECO:0007669"/>
    <property type="project" value="UniProtKB-UniRule"/>
</dbReference>
<dbReference type="Gene3D" id="3.40.190.10">
    <property type="entry name" value="Periplasmic binding protein-like II"/>
    <property type="match status" value="2"/>
</dbReference>
<keyword evidence="4" id="KW-0592">Phosphate transport</keyword>
<feature type="domain" description="PBP" evidence="5">
    <location>
        <begin position="21"/>
        <end position="281"/>
    </location>
</feature>
<accession>A0A432V422</accession>
<keyword evidence="4" id="KW-0574">Periplasm</keyword>